<proteinExistence type="predicted"/>
<dbReference type="InterPro" id="IPR029058">
    <property type="entry name" value="AB_hydrolase_fold"/>
</dbReference>
<gene>
    <name evidence="1" type="ORF">C2L64_20335</name>
</gene>
<dbReference type="AlphaFoldDB" id="A0AAN1JB08"/>
<dbReference type="RefSeq" id="WP_039901701.1">
    <property type="nucleotide sequence ID" value="NZ_AKAU01000202.1"/>
</dbReference>
<dbReference type="Proteomes" id="UP000236649">
    <property type="component" value="Chromosome 2"/>
</dbReference>
<evidence type="ECO:0000313" key="1">
    <source>
        <dbReference type="EMBL" id="AUT70730.1"/>
    </source>
</evidence>
<sequence>MNHPAKPIDPFHDVDLKEGKFNKTTAADVRNAFRNFKNHGPSRHLCVFFHGGLVSEADGLNVANQLIANYTSSDAYPFFFIWQSDLVTTIKAMLETYSDDPGFVNAVSRTVKTVALKVTVALDTDRSLKNRRPSTKARERVPMTLKESAAFARPFDTAWERRAGAQLACSSSELDQFAQWLAEEGKSVQHKRPLFPVKRLGGPQNPLARIIRRLNSGHGHGLYTTVVEELFVAAGVADELGAPIWGEMKRFIDSSFSNDVEAGGTTFLNHLCKAWDDNPKLRVTLIGHSAGAIYVQRFIEALDARLAASSPRQVQVILLAAAITFERMKAGLPALHRRVSGLRLFGLDSKTEGSYWEVPPIYNKSLLYIVSSLCETDPNADKPLVGMQRYWSGTAPYTDSDIRDVLEFVRVRKVWSPTSSNAKPGYQSGAKKHAGFPLDSETNSSICFILKNGF</sequence>
<name>A0AAN1JB08_9BURK</name>
<reference evidence="1 2" key="1">
    <citation type="submission" date="2018-01" db="EMBL/GenBank/DDBJ databases">
        <title>Species boundaries and ecological features among Paraburkholderia terrae DSMZ17804T, P. hospita DSMZ17164T and P. caribensis DSMZ13236T.</title>
        <authorList>
            <person name="Pratama A.A."/>
        </authorList>
    </citation>
    <scope>NUCLEOTIDE SEQUENCE [LARGE SCALE GENOMIC DNA]</scope>
    <source>
        <strain evidence="1 2">DSM 17164</strain>
    </source>
</reference>
<accession>A0AAN1JB08</accession>
<dbReference type="EMBL" id="CP026106">
    <property type="protein sequence ID" value="AUT70730.1"/>
    <property type="molecule type" value="Genomic_DNA"/>
</dbReference>
<dbReference type="GeneID" id="55530676"/>
<organism evidence="1 2">
    <name type="scientific">Paraburkholderia hospita</name>
    <dbReference type="NCBI Taxonomy" id="169430"/>
    <lineage>
        <taxon>Bacteria</taxon>
        <taxon>Pseudomonadati</taxon>
        <taxon>Pseudomonadota</taxon>
        <taxon>Betaproteobacteria</taxon>
        <taxon>Burkholderiales</taxon>
        <taxon>Burkholderiaceae</taxon>
        <taxon>Paraburkholderia</taxon>
    </lineage>
</organism>
<dbReference type="KEGG" id="phs:C2L64_20335"/>
<dbReference type="SUPFAM" id="SSF53474">
    <property type="entry name" value="alpha/beta-Hydrolases"/>
    <property type="match status" value="1"/>
</dbReference>
<evidence type="ECO:0000313" key="2">
    <source>
        <dbReference type="Proteomes" id="UP000236649"/>
    </source>
</evidence>
<evidence type="ECO:0008006" key="3">
    <source>
        <dbReference type="Google" id="ProtNLM"/>
    </source>
</evidence>
<protein>
    <recommendedName>
        <fullName evidence="3">Alpha/beta hydrolase</fullName>
    </recommendedName>
</protein>